<evidence type="ECO:0000256" key="3">
    <source>
        <dbReference type="ARBA" id="ARBA00022475"/>
    </source>
</evidence>
<evidence type="ECO:0000256" key="8">
    <source>
        <dbReference type="SAM" id="Phobius"/>
    </source>
</evidence>
<dbReference type="RefSeq" id="WP_311630319.1">
    <property type="nucleotide sequence ID" value="NZ_JAVREN010000011.1"/>
</dbReference>
<dbReference type="InterPro" id="IPR005829">
    <property type="entry name" value="Sugar_transporter_CS"/>
</dbReference>
<dbReference type="Proteomes" id="UP001183388">
    <property type="component" value="Unassembled WGS sequence"/>
</dbReference>
<keyword evidence="2" id="KW-0813">Transport</keyword>
<proteinExistence type="predicted"/>
<dbReference type="Gene3D" id="1.20.1250.20">
    <property type="entry name" value="MFS general substrate transporter like domains"/>
    <property type="match status" value="1"/>
</dbReference>
<keyword evidence="6 8" id="KW-0472">Membrane</keyword>
<organism evidence="10 11">
    <name type="scientific">Streptomyces boetiae</name>
    <dbReference type="NCBI Taxonomy" id="3075541"/>
    <lineage>
        <taxon>Bacteria</taxon>
        <taxon>Bacillati</taxon>
        <taxon>Actinomycetota</taxon>
        <taxon>Actinomycetes</taxon>
        <taxon>Kitasatosporales</taxon>
        <taxon>Streptomycetaceae</taxon>
        <taxon>Streptomyces</taxon>
    </lineage>
</organism>
<feature type="transmembrane region" description="Helical" evidence="8">
    <location>
        <begin position="402"/>
        <end position="424"/>
    </location>
</feature>
<comment type="subcellular location">
    <subcellularLocation>
        <location evidence="1">Cell membrane</location>
        <topology evidence="1">Multi-pass membrane protein</topology>
    </subcellularLocation>
</comment>
<keyword evidence="5 8" id="KW-1133">Transmembrane helix</keyword>
<dbReference type="EMBL" id="JAVREN010000011">
    <property type="protein sequence ID" value="MDT0307374.1"/>
    <property type="molecule type" value="Genomic_DNA"/>
</dbReference>
<sequence length="497" mass="51228">MSARGWGMLLVLCGAIFLEGIDVAMLNVALPSIRSDLGLATGELQWVMSAYVLGYGGFMLLGGRAADLFGRRRMFLTWLGVFLLFSGLGGLATEGWMLIAARFVTGVSAAFMTPAGLSIITTRFPEGPQRNRALLIYSGTAAGGFSLGLVIGGLLASISWRWVFFAPVVLSFLILISALALIPRAEHDREPDREPTETGRSRAGRVDVAGAVLVTGAILLLVLAVERAAHASAGRTAATLAAGFALVGAFVLVERRAAAPLVRLGILRSAALVRANLAGLLLAAAFFGFQFVAVLYLQELRGWSTMETSLAMLVLGIDAVLAPLLTPRLVERFGGTRVILGGLLIAALAYALFLPVGTDTVYLAMFPTMLLVGVSFALAYGPLTIAATDGIDESEQGLAGGLLYTSFQFGAALGLSLATAVNVAVAGEDSGHGPTPALLDGFQAALLVPLIAALLAAAVMATGLRRAARGGSVHGATRLAGDAPADAAAPATAGPAR</sequence>
<evidence type="ECO:0000256" key="6">
    <source>
        <dbReference type="ARBA" id="ARBA00023136"/>
    </source>
</evidence>
<dbReference type="InterPro" id="IPR036259">
    <property type="entry name" value="MFS_trans_sf"/>
</dbReference>
<feature type="transmembrane region" description="Helical" evidence="8">
    <location>
        <begin position="309"/>
        <end position="326"/>
    </location>
</feature>
<feature type="transmembrane region" description="Helical" evidence="8">
    <location>
        <begin position="44"/>
        <end position="63"/>
    </location>
</feature>
<evidence type="ECO:0000313" key="10">
    <source>
        <dbReference type="EMBL" id="MDT0307374.1"/>
    </source>
</evidence>
<name>A0ABU2L730_9ACTN</name>
<reference evidence="11" key="1">
    <citation type="submission" date="2023-07" db="EMBL/GenBank/DDBJ databases">
        <title>30 novel species of actinomycetes from the DSMZ collection.</title>
        <authorList>
            <person name="Nouioui I."/>
        </authorList>
    </citation>
    <scope>NUCLEOTIDE SEQUENCE [LARGE SCALE GENOMIC DNA]</scope>
    <source>
        <strain evidence="11">DSM 44917</strain>
    </source>
</reference>
<dbReference type="InterPro" id="IPR011701">
    <property type="entry name" value="MFS"/>
</dbReference>
<feature type="transmembrane region" description="Helical" evidence="8">
    <location>
        <begin position="338"/>
        <end position="356"/>
    </location>
</feature>
<dbReference type="PROSITE" id="PS50850">
    <property type="entry name" value="MFS"/>
    <property type="match status" value="1"/>
</dbReference>
<feature type="transmembrane region" description="Helical" evidence="8">
    <location>
        <begin position="134"/>
        <end position="156"/>
    </location>
</feature>
<evidence type="ECO:0000256" key="5">
    <source>
        <dbReference type="ARBA" id="ARBA00022989"/>
    </source>
</evidence>
<comment type="caution">
    <text evidence="10">The sequence shown here is derived from an EMBL/GenBank/DDBJ whole genome shotgun (WGS) entry which is preliminary data.</text>
</comment>
<dbReference type="PANTHER" id="PTHR42718">
    <property type="entry name" value="MAJOR FACILITATOR SUPERFAMILY MULTIDRUG TRANSPORTER MFSC"/>
    <property type="match status" value="1"/>
</dbReference>
<feature type="transmembrane region" description="Helical" evidence="8">
    <location>
        <begin position="75"/>
        <end position="93"/>
    </location>
</feature>
<dbReference type="CDD" id="cd17321">
    <property type="entry name" value="MFS_MMR_MDR_like"/>
    <property type="match status" value="1"/>
</dbReference>
<evidence type="ECO:0000313" key="11">
    <source>
        <dbReference type="Proteomes" id="UP001183388"/>
    </source>
</evidence>
<feature type="transmembrane region" description="Helical" evidence="8">
    <location>
        <begin position="362"/>
        <end position="381"/>
    </location>
</feature>
<keyword evidence="7" id="KW-0046">Antibiotic resistance</keyword>
<evidence type="ECO:0000256" key="7">
    <source>
        <dbReference type="ARBA" id="ARBA00023251"/>
    </source>
</evidence>
<keyword evidence="11" id="KW-1185">Reference proteome</keyword>
<accession>A0ABU2L730</accession>
<gene>
    <name evidence="10" type="ORF">RM780_10410</name>
</gene>
<feature type="transmembrane region" description="Helical" evidence="8">
    <location>
        <begin position="162"/>
        <end position="182"/>
    </location>
</feature>
<evidence type="ECO:0000256" key="1">
    <source>
        <dbReference type="ARBA" id="ARBA00004651"/>
    </source>
</evidence>
<dbReference type="Pfam" id="PF07690">
    <property type="entry name" value="MFS_1"/>
    <property type="match status" value="1"/>
</dbReference>
<feature type="transmembrane region" description="Helical" evidence="8">
    <location>
        <begin position="237"/>
        <end position="254"/>
    </location>
</feature>
<feature type="domain" description="Major facilitator superfamily (MFS) profile" evidence="9">
    <location>
        <begin position="8"/>
        <end position="469"/>
    </location>
</feature>
<dbReference type="SUPFAM" id="SSF103473">
    <property type="entry name" value="MFS general substrate transporter"/>
    <property type="match status" value="1"/>
</dbReference>
<feature type="transmembrane region" description="Helical" evidence="8">
    <location>
        <begin position="275"/>
        <end position="297"/>
    </location>
</feature>
<evidence type="ECO:0000256" key="2">
    <source>
        <dbReference type="ARBA" id="ARBA00022448"/>
    </source>
</evidence>
<dbReference type="InterPro" id="IPR020846">
    <property type="entry name" value="MFS_dom"/>
</dbReference>
<evidence type="ECO:0000259" key="9">
    <source>
        <dbReference type="PROSITE" id="PS50850"/>
    </source>
</evidence>
<feature type="transmembrane region" description="Helical" evidence="8">
    <location>
        <begin position="444"/>
        <end position="464"/>
    </location>
</feature>
<keyword evidence="3" id="KW-1003">Cell membrane</keyword>
<dbReference type="PROSITE" id="PS00216">
    <property type="entry name" value="SUGAR_TRANSPORT_1"/>
    <property type="match status" value="1"/>
</dbReference>
<dbReference type="PANTHER" id="PTHR42718:SF46">
    <property type="entry name" value="BLR6921 PROTEIN"/>
    <property type="match status" value="1"/>
</dbReference>
<feature type="transmembrane region" description="Helical" evidence="8">
    <location>
        <begin position="99"/>
        <end position="122"/>
    </location>
</feature>
<evidence type="ECO:0000256" key="4">
    <source>
        <dbReference type="ARBA" id="ARBA00022692"/>
    </source>
</evidence>
<protein>
    <submittedName>
        <fullName evidence="10">MFS transporter</fullName>
    </submittedName>
</protein>
<feature type="transmembrane region" description="Helical" evidence="8">
    <location>
        <begin position="203"/>
        <end position="225"/>
    </location>
</feature>
<keyword evidence="4 8" id="KW-0812">Transmembrane</keyword>